<keyword evidence="3" id="KW-1185">Reference proteome</keyword>
<dbReference type="EMBL" id="JAKUCV010003657">
    <property type="protein sequence ID" value="KAJ4838082.1"/>
    <property type="molecule type" value="Genomic_DNA"/>
</dbReference>
<evidence type="ECO:0000313" key="3">
    <source>
        <dbReference type="Proteomes" id="UP001141552"/>
    </source>
</evidence>
<protein>
    <submittedName>
        <fullName evidence="2">Uncharacterized protein</fullName>
    </submittedName>
</protein>
<feature type="non-terminal residue" evidence="2">
    <location>
        <position position="94"/>
    </location>
</feature>
<name>A0A9Q0JEB2_9ROSI</name>
<dbReference type="Proteomes" id="UP001141552">
    <property type="component" value="Unassembled WGS sequence"/>
</dbReference>
<sequence length="94" mass="10566">MRKQGRYVRGTLEVRGGTCRGTAVSCPVAYFKKKKTLTHNFSNLYYSHFSSLTSLRRLSVSYSPSHRRGSPSLTVTVTGDYLSHSPQSSPSHRR</sequence>
<evidence type="ECO:0000313" key="2">
    <source>
        <dbReference type="EMBL" id="KAJ4838082.1"/>
    </source>
</evidence>
<feature type="region of interest" description="Disordered" evidence="1">
    <location>
        <begin position="62"/>
        <end position="94"/>
    </location>
</feature>
<proteinExistence type="predicted"/>
<reference evidence="2" key="1">
    <citation type="submission" date="2022-02" db="EMBL/GenBank/DDBJ databases">
        <authorList>
            <person name="Henning P.M."/>
            <person name="McCubbin A.G."/>
            <person name="Shore J.S."/>
        </authorList>
    </citation>
    <scope>NUCLEOTIDE SEQUENCE</scope>
    <source>
        <strain evidence="2">F60SS</strain>
        <tissue evidence="2">Leaves</tissue>
    </source>
</reference>
<accession>A0A9Q0JEB2</accession>
<feature type="compositionally biased region" description="Low complexity" evidence="1">
    <location>
        <begin position="83"/>
        <end position="94"/>
    </location>
</feature>
<organism evidence="2 3">
    <name type="scientific">Turnera subulata</name>
    <dbReference type="NCBI Taxonomy" id="218843"/>
    <lineage>
        <taxon>Eukaryota</taxon>
        <taxon>Viridiplantae</taxon>
        <taxon>Streptophyta</taxon>
        <taxon>Embryophyta</taxon>
        <taxon>Tracheophyta</taxon>
        <taxon>Spermatophyta</taxon>
        <taxon>Magnoliopsida</taxon>
        <taxon>eudicotyledons</taxon>
        <taxon>Gunneridae</taxon>
        <taxon>Pentapetalae</taxon>
        <taxon>rosids</taxon>
        <taxon>fabids</taxon>
        <taxon>Malpighiales</taxon>
        <taxon>Passifloraceae</taxon>
        <taxon>Turnera</taxon>
    </lineage>
</organism>
<gene>
    <name evidence="2" type="ORF">Tsubulata_045447</name>
</gene>
<dbReference type="AlphaFoldDB" id="A0A9Q0JEB2"/>
<reference evidence="2" key="2">
    <citation type="journal article" date="2023" name="Plants (Basel)">
        <title>Annotation of the Turnera subulata (Passifloraceae) Draft Genome Reveals the S-Locus Evolved after the Divergence of Turneroideae from Passifloroideae in a Stepwise Manner.</title>
        <authorList>
            <person name="Henning P.M."/>
            <person name="Roalson E.H."/>
            <person name="Mir W."/>
            <person name="McCubbin A.G."/>
            <person name="Shore J.S."/>
        </authorList>
    </citation>
    <scope>NUCLEOTIDE SEQUENCE</scope>
    <source>
        <strain evidence="2">F60SS</strain>
    </source>
</reference>
<evidence type="ECO:0000256" key="1">
    <source>
        <dbReference type="SAM" id="MobiDB-lite"/>
    </source>
</evidence>
<comment type="caution">
    <text evidence="2">The sequence shown here is derived from an EMBL/GenBank/DDBJ whole genome shotgun (WGS) entry which is preliminary data.</text>
</comment>